<dbReference type="SUPFAM" id="SSF55681">
    <property type="entry name" value="Class II aaRS and biotin synthetases"/>
    <property type="match status" value="1"/>
</dbReference>
<protein>
    <recommendedName>
        <fullName evidence="9">Aspartate--tRNA(Asp/Asn) ligase</fullName>
        <ecNumber evidence="9">6.1.1.23</ecNumber>
    </recommendedName>
    <alternativeName>
        <fullName evidence="9">Aspartyl-tRNA synthetase</fullName>
        <shortName evidence="9">AspRS</shortName>
    </alternativeName>
    <alternativeName>
        <fullName evidence="9">Non-discriminating aspartyl-tRNA synthetase</fullName>
        <shortName evidence="9">ND-AspRS</shortName>
    </alternativeName>
</protein>
<keyword evidence="8 9" id="KW-0030">Aminoacyl-tRNA synthetase</keyword>
<feature type="domain" description="Aminoacyl-transfer RNA synthetases class-II family profile" evidence="10">
    <location>
        <begin position="137"/>
        <end position="427"/>
    </location>
</feature>
<dbReference type="SUPFAM" id="SSF50249">
    <property type="entry name" value="Nucleic acid-binding proteins"/>
    <property type="match status" value="1"/>
</dbReference>
<evidence type="ECO:0000256" key="6">
    <source>
        <dbReference type="ARBA" id="ARBA00022840"/>
    </source>
</evidence>
<dbReference type="GO" id="GO:0000287">
    <property type="term" value="F:magnesium ion binding"/>
    <property type="evidence" value="ECO:0007669"/>
    <property type="project" value="UniProtKB-UniRule"/>
</dbReference>
<evidence type="ECO:0000256" key="9">
    <source>
        <dbReference type="HAMAP-Rule" id="MF_02075"/>
    </source>
</evidence>
<dbReference type="GO" id="GO:0006422">
    <property type="term" value="P:aspartyl-tRNA aminoacylation"/>
    <property type="evidence" value="ECO:0007669"/>
    <property type="project" value="UniProtKB-UniRule"/>
</dbReference>
<keyword evidence="6 9" id="KW-0067">ATP-binding</keyword>
<dbReference type="InterPro" id="IPR045864">
    <property type="entry name" value="aa-tRNA-synth_II/BPL/LPL"/>
</dbReference>
<dbReference type="PRINTS" id="PR01042">
    <property type="entry name" value="TRNASYNTHASP"/>
</dbReference>
<keyword evidence="3 9" id="KW-0963">Cytoplasm</keyword>
<dbReference type="GO" id="GO:0005829">
    <property type="term" value="C:cytosol"/>
    <property type="evidence" value="ECO:0007669"/>
    <property type="project" value="TreeGrafter"/>
</dbReference>
<dbReference type="PANTHER" id="PTHR43450:SF1">
    <property type="entry name" value="ASPARTATE--TRNA LIGASE, CYTOPLASMIC"/>
    <property type="match status" value="1"/>
</dbReference>
<feature type="binding site" evidence="9">
    <location>
        <begin position="398"/>
        <end position="401"/>
    </location>
    <ligand>
        <name>ATP</name>
        <dbReference type="ChEBI" id="CHEBI:30616"/>
    </ligand>
</feature>
<dbReference type="Pfam" id="PF00152">
    <property type="entry name" value="tRNA-synt_2"/>
    <property type="match status" value="1"/>
</dbReference>
<reference evidence="12" key="1">
    <citation type="journal article" date="2019" name="bioRxiv">
        <title>Genome diversification in globally distributed novel marine Proteobacteria is linked to environmental adaptation.</title>
        <authorList>
            <person name="Zhou Z."/>
            <person name="Tran P.Q."/>
            <person name="Kieft K."/>
            <person name="Anantharaman K."/>
        </authorList>
    </citation>
    <scope>NUCLEOTIDE SEQUENCE [LARGE SCALE GENOMIC DNA]</scope>
</reference>
<feature type="binding site" evidence="9">
    <location>
        <position position="214"/>
    </location>
    <ligand>
        <name>L-aspartate</name>
        <dbReference type="ChEBI" id="CHEBI:29991"/>
    </ligand>
</feature>
<dbReference type="CDD" id="cd00776">
    <property type="entry name" value="AsxRS_core"/>
    <property type="match status" value="1"/>
</dbReference>
<evidence type="ECO:0000313" key="11">
    <source>
        <dbReference type="EMBL" id="HIF37459.1"/>
    </source>
</evidence>
<dbReference type="Pfam" id="PF01336">
    <property type="entry name" value="tRNA_anti-codon"/>
    <property type="match status" value="1"/>
</dbReference>
<name>A0A7J4GU13_9ARCH</name>
<dbReference type="InterPro" id="IPR006195">
    <property type="entry name" value="aa-tRNA-synth_II"/>
</dbReference>
<dbReference type="NCBIfam" id="TIGR00458">
    <property type="entry name" value="aspS_nondisc"/>
    <property type="match status" value="1"/>
</dbReference>
<feature type="binding site" evidence="9">
    <location>
        <begin position="222"/>
        <end position="224"/>
    </location>
    <ligand>
        <name>ATP</name>
        <dbReference type="ChEBI" id="CHEBI:30616"/>
    </ligand>
</feature>
<dbReference type="GO" id="GO:0017101">
    <property type="term" value="C:aminoacyl-tRNA synthetase multienzyme complex"/>
    <property type="evidence" value="ECO:0007669"/>
    <property type="project" value="TreeGrafter"/>
</dbReference>
<keyword evidence="5 9" id="KW-0547">Nucleotide-binding</keyword>
<comment type="subcellular location">
    <subcellularLocation>
        <location evidence="1 9">Cytoplasm</location>
    </subcellularLocation>
</comment>
<keyword evidence="9" id="KW-0460">Magnesium</keyword>
<feature type="binding site" evidence="9">
    <location>
        <position position="357"/>
    </location>
    <ligand>
        <name>L-aspartate</name>
        <dbReference type="ChEBI" id="CHEBI:29991"/>
    </ligand>
</feature>
<keyword evidence="7 9" id="KW-0648">Protein biosynthesis</keyword>
<dbReference type="PROSITE" id="PS50862">
    <property type="entry name" value="AA_TRNA_LIGASE_II"/>
    <property type="match status" value="1"/>
</dbReference>
<evidence type="ECO:0000256" key="5">
    <source>
        <dbReference type="ARBA" id="ARBA00022741"/>
    </source>
</evidence>
<feature type="binding site" evidence="9">
    <location>
        <position position="350"/>
    </location>
    <ligand>
        <name>ATP</name>
        <dbReference type="ChEBI" id="CHEBI:30616"/>
    </ligand>
</feature>
<dbReference type="Gene3D" id="3.30.930.10">
    <property type="entry name" value="Bira Bifunctional Protein, Domain 2"/>
    <property type="match status" value="1"/>
</dbReference>
<dbReference type="InterPro" id="IPR004364">
    <property type="entry name" value="Aa-tRNA-synt_II"/>
</dbReference>
<proteinExistence type="inferred from homology"/>
<feature type="binding site" evidence="9">
    <location>
        <position position="353"/>
    </location>
    <ligand>
        <name>L-aspartate</name>
        <dbReference type="ChEBI" id="CHEBI:29991"/>
    </ligand>
</feature>
<feature type="binding site" evidence="9">
    <location>
        <position position="353"/>
    </location>
    <ligand>
        <name>Mg(2+)</name>
        <dbReference type="ChEBI" id="CHEBI:18420"/>
        <label>2</label>
    </ligand>
</feature>
<accession>A0A7J4GU13</accession>
<dbReference type="GO" id="GO:0050560">
    <property type="term" value="F:aspartate-tRNA(Asn) ligase activity"/>
    <property type="evidence" value="ECO:0007669"/>
    <property type="project" value="UniProtKB-EC"/>
</dbReference>
<organism evidence="11 12">
    <name type="scientific">Marine Group III euryarchaeote</name>
    <dbReference type="NCBI Taxonomy" id="2173149"/>
    <lineage>
        <taxon>Archaea</taxon>
        <taxon>Methanobacteriati</taxon>
        <taxon>Thermoplasmatota</taxon>
        <taxon>Thermoplasmata</taxon>
        <taxon>Candidatus Thermoprofundales</taxon>
    </lineage>
</organism>
<evidence type="ECO:0000313" key="12">
    <source>
        <dbReference type="Proteomes" id="UP000585802"/>
    </source>
</evidence>
<comment type="function">
    <text evidence="9">Aspartyl-tRNA synthetase with relaxed tRNA specificity since it is able to aspartylate not only its cognate tRNA(Asp) but also tRNA(Asn). Reaction proceeds in two steps: L-aspartate is first activated by ATP to form Asp-AMP and then transferred to the acceptor end of tRNA(Asp/Asn).</text>
</comment>
<feature type="binding site" evidence="9">
    <location>
        <position position="350"/>
    </location>
    <ligand>
        <name>Mg(2+)</name>
        <dbReference type="ChEBI" id="CHEBI:18420"/>
        <label>2</label>
    </ligand>
</feature>
<dbReference type="InterPro" id="IPR004365">
    <property type="entry name" value="NA-bd_OB_tRNA"/>
</dbReference>
<feature type="region of interest" description="Aspartate" evidence="9">
    <location>
        <begin position="192"/>
        <end position="195"/>
    </location>
</feature>
<keyword evidence="9" id="KW-0479">Metal-binding</keyword>
<evidence type="ECO:0000256" key="4">
    <source>
        <dbReference type="ARBA" id="ARBA00022598"/>
    </source>
</evidence>
<keyword evidence="4 9" id="KW-0436">Ligase</keyword>
<comment type="caution">
    <text evidence="9">Lacks conserved residue(s) required for the propagation of feature annotation.</text>
</comment>
<dbReference type="GO" id="GO:0004815">
    <property type="term" value="F:aspartate-tRNA ligase activity"/>
    <property type="evidence" value="ECO:0007669"/>
    <property type="project" value="UniProtKB-UniRule"/>
</dbReference>
<sequence>MFYTRKCGEIEESDFGSEQTLCGWLQDTRNLGGIAFLQLRDITGVLQLTLLKKKLGDENFKSWANINRESIILVRGIVKGNKEAPGGVEMLPDNIELMNEAETPLPLGVIDKIDSEIETRLNARYLDLRKTKIAANFQIRAAISGAVHKHLRRENFLEVQTPKIIASATEGGTSLFEMKYFDKTAYLAQSPQLYKQMLMSGGLERVYEVGPAFRAEEHNTPRHLNEFISIDIEMSFANDDVVMGVMERLVATAARAVSKETKVLKTLGIEPIEVELPLPRITYDEAVEMAQGKVEWGEDLSMEATRAIAKQMNGFYFITKWPLSLKPFYIQPDDDPKYSKGFDFMYNEIEMTSGGQRVHDVNLLRERLKEQGLDPEGFNHYLDPFRYGMPPHAGWGLGLDRLTMIFAGAKNVRECVLFPRDRTRMTP</sequence>
<dbReference type="EMBL" id="DUCX01000056">
    <property type="protein sequence ID" value="HIF37459.1"/>
    <property type="molecule type" value="Genomic_DNA"/>
</dbReference>
<dbReference type="InterPro" id="IPR002312">
    <property type="entry name" value="Asp/Asn-tRNA-synth_IIb"/>
</dbReference>
<dbReference type="GO" id="GO:0005524">
    <property type="term" value="F:ATP binding"/>
    <property type="evidence" value="ECO:0007669"/>
    <property type="project" value="UniProtKB-UniRule"/>
</dbReference>
<dbReference type="NCBIfam" id="NF003483">
    <property type="entry name" value="PRK05159.1"/>
    <property type="match status" value="1"/>
</dbReference>
<feature type="binding site" evidence="9">
    <location>
        <position position="350"/>
    </location>
    <ligand>
        <name>Mg(2+)</name>
        <dbReference type="ChEBI" id="CHEBI:18420"/>
        <label>3</label>
    </ligand>
</feature>
<evidence type="ECO:0000256" key="1">
    <source>
        <dbReference type="ARBA" id="ARBA00004496"/>
    </source>
</evidence>
<feature type="binding site" evidence="9">
    <location>
        <begin position="214"/>
        <end position="216"/>
    </location>
    <ligand>
        <name>ATP</name>
        <dbReference type="ChEBI" id="CHEBI:30616"/>
    </ligand>
</feature>
<evidence type="ECO:0000259" key="10">
    <source>
        <dbReference type="PROSITE" id="PS50862"/>
    </source>
</evidence>
<comment type="caution">
    <text evidence="11">The sequence shown here is derived from an EMBL/GenBank/DDBJ whole genome shotgun (WGS) entry which is preliminary data.</text>
</comment>
<comment type="similarity">
    <text evidence="2 9">Belongs to the class-II aminoacyl-tRNA synthetase family. Type 2 subfamily.</text>
</comment>
<comment type="catalytic activity">
    <reaction evidence="9">
        <text>tRNA(Asx) + L-aspartate + ATP = L-aspartyl-tRNA(Asx) + AMP + diphosphate</text>
        <dbReference type="Rhea" id="RHEA:18349"/>
        <dbReference type="Rhea" id="RHEA-COMP:9710"/>
        <dbReference type="Rhea" id="RHEA-COMP:9711"/>
        <dbReference type="ChEBI" id="CHEBI:29991"/>
        <dbReference type="ChEBI" id="CHEBI:30616"/>
        <dbReference type="ChEBI" id="CHEBI:33019"/>
        <dbReference type="ChEBI" id="CHEBI:78442"/>
        <dbReference type="ChEBI" id="CHEBI:78516"/>
        <dbReference type="ChEBI" id="CHEBI:456215"/>
        <dbReference type="EC" id="6.1.1.23"/>
    </reaction>
</comment>
<dbReference type="InterPro" id="IPR012340">
    <property type="entry name" value="NA-bd_OB-fold"/>
</dbReference>
<comment type="cofactor">
    <cofactor evidence="9">
        <name>Mg(2+)</name>
        <dbReference type="ChEBI" id="CHEBI:18420"/>
    </cofactor>
    <text evidence="9">Binds 3 Mg(2+) cations per subunit. The strongest magnesium site (Mg1) is bound to the beta- and gamma-phosphates of ATP and four water molecules complete its coordination sphere.</text>
</comment>
<evidence type="ECO:0000256" key="2">
    <source>
        <dbReference type="ARBA" id="ARBA00005312"/>
    </source>
</evidence>
<dbReference type="HAMAP" id="MF_02075">
    <property type="entry name" value="Asp_tRNA_synth_type2"/>
    <property type="match status" value="1"/>
</dbReference>
<evidence type="ECO:0000256" key="8">
    <source>
        <dbReference type="ARBA" id="ARBA00023146"/>
    </source>
</evidence>
<feature type="binding site" evidence="9">
    <location>
        <position position="170"/>
    </location>
    <ligand>
        <name>L-aspartate</name>
        <dbReference type="ChEBI" id="CHEBI:29991"/>
    </ligand>
</feature>
<gene>
    <name evidence="9 11" type="primary">aspS</name>
    <name evidence="11" type="ORF">EYQ70_03535</name>
</gene>
<evidence type="ECO:0000256" key="7">
    <source>
        <dbReference type="ARBA" id="ARBA00022917"/>
    </source>
</evidence>
<dbReference type="AlphaFoldDB" id="A0A7J4GU13"/>
<comment type="subunit">
    <text evidence="9">Homodimer.</text>
</comment>
<dbReference type="EC" id="6.1.1.23" evidence="9"/>
<dbReference type="Proteomes" id="UP000585802">
    <property type="component" value="Unassembled WGS sequence"/>
</dbReference>
<dbReference type="PANTHER" id="PTHR43450">
    <property type="entry name" value="ASPARTYL-TRNA SYNTHETASE"/>
    <property type="match status" value="1"/>
</dbReference>
<feature type="site" description="Important for tRNA non-discrimination" evidence="9">
    <location>
        <position position="85"/>
    </location>
</feature>
<dbReference type="GO" id="GO:0003723">
    <property type="term" value="F:RNA binding"/>
    <property type="evidence" value="ECO:0007669"/>
    <property type="project" value="TreeGrafter"/>
</dbReference>
<dbReference type="InterPro" id="IPR004523">
    <property type="entry name" value="Asp-tRNA_synthase_2"/>
</dbReference>
<evidence type="ECO:0000256" key="3">
    <source>
        <dbReference type="ARBA" id="ARBA00022490"/>
    </source>
</evidence>
<dbReference type="FunFam" id="3.30.930.10:FF:000038">
    <property type="entry name" value="Aspartate--tRNA ligase"/>
    <property type="match status" value="1"/>
</dbReference>
<dbReference type="Gene3D" id="2.40.50.140">
    <property type="entry name" value="Nucleic acid-binding proteins"/>
    <property type="match status" value="1"/>
</dbReference>